<dbReference type="SUPFAM" id="SSF55031">
    <property type="entry name" value="Bacterial exopeptidase dimerisation domain"/>
    <property type="match status" value="1"/>
</dbReference>
<dbReference type="CDD" id="cd03894">
    <property type="entry name" value="M20_ArgE"/>
    <property type="match status" value="1"/>
</dbReference>
<dbReference type="Gene3D" id="3.30.70.360">
    <property type="match status" value="1"/>
</dbReference>
<keyword evidence="8" id="KW-1185">Reference proteome</keyword>
<name>K2M7C6_9HYPH</name>
<evidence type="ECO:0000256" key="1">
    <source>
        <dbReference type="ARBA" id="ARBA00001947"/>
    </source>
</evidence>
<dbReference type="SUPFAM" id="SSF53187">
    <property type="entry name" value="Zn-dependent exopeptidases"/>
    <property type="match status" value="1"/>
</dbReference>
<gene>
    <name evidence="7" type="ORF">NA2_20634</name>
</gene>
<dbReference type="GO" id="GO:0046872">
    <property type="term" value="F:metal ion binding"/>
    <property type="evidence" value="ECO:0007669"/>
    <property type="project" value="UniProtKB-KW"/>
</dbReference>
<sequence>MRRQDGRLYGRGTVDMKGFVATVLATVPEMVNAELTAPIHIALSYDEELGQRGVPSLIKALCEQVAPPKAVIVGEATAMKPVFGHKGNLSFFTNVKGRSYHSSRMDIGVSAVHVACRLVSWLDERMKANRDAQTENGFTPGYTTLHCGKISGGHASNIIADECSFVTEIRSIPQEDPKAYEAEYSAFIEREILPEIQAIAPDSGVTLVRRAMVPGLRPDPGGAAELLVRDITGYSGPPLCVTYGTEGGQFQQAGWSSIVCGPGDIAQAHQADEYLEESEFERCLEFMQTLVGRHK</sequence>
<dbReference type="PATRIC" id="fig|391937.3.peg.4230"/>
<dbReference type="AlphaFoldDB" id="K2M7C6"/>
<comment type="cofactor">
    <cofactor evidence="1">
        <name>Zn(2+)</name>
        <dbReference type="ChEBI" id="CHEBI:29105"/>
    </cofactor>
</comment>
<dbReference type="PANTHER" id="PTHR43808">
    <property type="entry name" value="ACETYLORNITHINE DEACETYLASE"/>
    <property type="match status" value="1"/>
</dbReference>
<organism evidence="7 8">
    <name type="scientific">Nitratireductor pacificus pht-3B</name>
    <dbReference type="NCBI Taxonomy" id="391937"/>
    <lineage>
        <taxon>Bacteria</taxon>
        <taxon>Pseudomonadati</taxon>
        <taxon>Pseudomonadota</taxon>
        <taxon>Alphaproteobacteria</taxon>
        <taxon>Hyphomicrobiales</taxon>
        <taxon>Phyllobacteriaceae</taxon>
        <taxon>Nitratireductor</taxon>
    </lineage>
</organism>
<reference evidence="7 8" key="1">
    <citation type="journal article" date="2012" name="J. Bacteriol.">
        <title>Genome Sequence of Nitratireductor pacificus Type Strain pht-3B.</title>
        <authorList>
            <person name="Lai Q."/>
            <person name="Li G."/>
            <person name="Shao Z."/>
        </authorList>
    </citation>
    <scope>NUCLEOTIDE SEQUENCE [LARGE SCALE GENOMIC DNA]</scope>
    <source>
        <strain evidence="8">pht-3B</strain>
    </source>
</reference>
<dbReference type="Pfam" id="PF01546">
    <property type="entry name" value="Peptidase_M20"/>
    <property type="match status" value="1"/>
</dbReference>
<dbReference type="InterPro" id="IPR050072">
    <property type="entry name" value="Peptidase_M20A"/>
</dbReference>
<dbReference type="GO" id="GO:0008777">
    <property type="term" value="F:acetylornithine deacetylase activity"/>
    <property type="evidence" value="ECO:0007669"/>
    <property type="project" value="UniProtKB-EC"/>
</dbReference>
<evidence type="ECO:0000313" key="8">
    <source>
        <dbReference type="Proteomes" id="UP000006786"/>
    </source>
</evidence>
<keyword evidence="5" id="KW-0170">Cobalt</keyword>
<evidence type="ECO:0000259" key="6">
    <source>
        <dbReference type="Pfam" id="PF07687"/>
    </source>
</evidence>
<dbReference type="Proteomes" id="UP000006786">
    <property type="component" value="Unassembled WGS sequence"/>
</dbReference>
<keyword evidence="4" id="KW-0862">Zinc</keyword>
<dbReference type="EC" id="3.5.1.16" evidence="7"/>
<evidence type="ECO:0000256" key="3">
    <source>
        <dbReference type="ARBA" id="ARBA00022801"/>
    </source>
</evidence>
<evidence type="ECO:0000313" key="7">
    <source>
        <dbReference type="EMBL" id="EKF16915.1"/>
    </source>
</evidence>
<dbReference type="EMBL" id="AMRM01000035">
    <property type="protein sequence ID" value="EKF16915.1"/>
    <property type="molecule type" value="Genomic_DNA"/>
</dbReference>
<dbReference type="InterPro" id="IPR036264">
    <property type="entry name" value="Bact_exopeptidase_dim_dom"/>
</dbReference>
<dbReference type="InterPro" id="IPR002933">
    <property type="entry name" value="Peptidase_M20"/>
</dbReference>
<keyword evidence="2" id="KW-0479">Metal-binding</keyword>
<evidence type="ECO:0000256" key="4">
    <source>
        <dbReference type="ARBA" id="ARBA00022833"/>
    </source>
</evidence>
<feature type="domain" description="Peptidase M20 dimerisation" evidence="6">
    <location>
        <begin position="84"/>
        <end position="191"/>
    </location>
</feature>
<proteinExistence type="predicted"/>
<comment type="caution">
    <text evidence="7">The sequence shown here is derived from an EMBL/GenBank/DDBJ whole genome shotgun (WGS) entry which is preliminary data.</text>
</comment>
<dbReference type="eggNOG" id="COG0624">
    <property type="taxonomic scope" value="Bacteria"/>
</dbReference>
<dbReference type="GO" id="GO:0006526">
    <property type="term" value="P:L-arginine biosynthetic process"/>
    <property type="evidence" value="ECO:0007669"/>
    <property type="project" value="TreeGrafter"/>
</dbReference>
<dbReference type="PROSITE" id="PS00759">
    <property type="entry name" value="ARGE_DAPE_CPG2_2"/>
    <property type="match status" value="1"/>
</dbReference>
<dbReference type="Gene3D" id="3.40.630.10">
    <property type="entry name" value="Zn peptidases"/>
    <property type="match status" value="1"/>
</dbReference>
<accession>K2M7C6</accession>
<dbReference type="STRING" id="391937.NA2_20634"/>
<keyword evidence="3 7" id="KW-0378">Hydrolase</keyword>
<dbReference type="InterPro" id="IPR001261">
    <property type="entry name" value="ArgE/DapE_CS"/>
</dbReference>
<evidence type="ECO:0000256" key="2">
    <source>
        <dbReference type="ARBA" id="ARBA00022723"/>
    </source>
</evidence>
<dbReference type="PANTHER" id="PTHR43808:SF31">
    <property type="entry name" value="N-ACETYL-L-CITRULLINE DEACETYLASE"/>
    <property type="match status" value="1"/>
</dbReference>
<protein>
    <submittedName>
        <fullName evidence="7">Acetylornithine deacetylase</fullName>
        <ecNumber evidence="7">3.5.1.16</ecNumber>
    </submittedName>
</protein>
<evidence type="ECO:0000256" key="5">
    <source>
        <dbReference type="ARBA" id="ARBA00023285"/>
    </source>
</evidence>
<dbReference type="Pfam" id="PF07687">
    <property type="entry name" value="M20_dimer"/>
    <property type="match status" value="1"/>
</dbReference>
<dbReference type="InterPro" id="IPR011650">
    <property type="entry name" value="Peptidase_M20_dimer"/>
</dbReference>